<evidence type="ECO:0000313" key="11">
    <source>
        <dbReference type="EMBL" id="CAB5051954.1"/>
    </source>
</evidence>
<dbReference type="PRINTS" id="PR00727">
    <property type="entry name" value="LEADERPTASE"/>
</dbReference>
<dbReference type="InterPro" id="IPR000223">
    <property type="entry name" value="Pept_S26A_signal_pept_1"/>
</dbReference>
<dbReference type="GO" id="GO:0016020">
    <property type="term" value="C:membrane"/>
    <property type="evidence" value="ECO:0007669"/>
    <property type="project" value="InterPro"/>
</dbReference>
<dbReference type="PANTHER" id="PTHR43390:SF1">
    <property type="entry name" value="CHLOROPLAST PROCESSING PEPTIDASE"/>
    <property type="match status" value="1"/>
</dbReference>
<keyword evidence="5" id="KW-1133">Transmembrane helix</keyword>
<evidence type="ECO:0000313" key="9">
    <source>
        <dbReference type="EMBL" id="CAB4860789.1"/>
    </source>
</evidence>
<dbReference type="CDD" id="cd06530">
    <property type="entry name" value="S26_SPase_I"/>
    <property type="match status" value="1"/>
</dbReference>
<dbReference type="SUPFAM" id="SSF51306">
    <property type="entry name" value="LexA/Signal peptidase"/>
    <property type="match status" value="1"/>
</dbReference>
<keyword evidence="4" id="KW-0378">Hydrolase</keyword>
<dbReference type="GO" id="GO:0006465">
    <property type="term" value="P:signal peptide processing"/>
    <property type="evidence" value="ECO:0007669"/>
    <property type="project" value="InterPro"/>
</dbReference>
<dbReference type="Gene3D" id="2.10.109.10">
    <property type="entry name" value="Umud Fragment, subunit A"/>
    <property type="match status" value="1"/>
</dbReference>
<dbReference type="InterPro" id="IPR019533">
    <property type="entry name" value="Peptidase_S26"/>
</dbReference>
<evidence type="ECO:0000313" key="10">
    <source>
        <dbReference type="EMBL" id="CAB4916054.1"/>
    </source>
</evidence>
<gene>
    <name evidence="7" type="ORF">UFOPK2289_01068</name>
    <name evidence="8" type="ORF">UFOPK2822_00331</name>
    <name evidence="9" type="ORF">UFOPK3346_00451</name>
    <name evidence="10" type="ORF">UFOPK3670_00367</name>
    <name evidence="11" type="ORF">UFOPK4308_00127</name>
</gene>
<keyword evidence="5" id="KW-0472">Membrane</keyword>
<sequence length="217" mass="23994">MRRKGAALRELPILIVVALVVSLLIKTFLVQFFYIPSGSMENTLQVKDRVAVNKVPFLSTTIKRGDIVVFHDPASWLPEITPSTEPFVIEKIREGLIAVGVLPDPAKQHLVKRVIGVAGDHVVCCDNKKFITINGIPSHEPYIFKGDNPSDINFDVTVPQGMVWVMGDHRGASADSRFHSEDVNKGMVPVSKIVGRVVAVIWPLKDGAIERRIDVLK</sequence>
<dbReference type="EMBL" id="CAEZZC010000003">
    <property type="protein sequence ID" value="CAB4743350.1"/>
    <property type="molecule type" value="Genomic_DNA"/>
</dbReference>
<dbReference type="PANTHER" id="PTHR43390">
    <property type="entry name" value="SIGNAL PEPTIDASE I"/>
    <property type="match status" value="1"/>
</dbReference>
<evidence type="ECO:0000256" key="4">
    <source>
        <dbReference type="ARBA" id="ARBA00022801"/>
    </source>
</evidence>
<evidence type="ECO:0000256" key="2">
    <source>
        <dbReference type="ARBA" id="ARBA00009370"/>
    </source>
</evidence>
<dbReference type="EMBL" id="CAFBLE010000003">
    <property type="protein sequence ID" value="CAB4860789.1"/>
    <property type="molecule type" value="Genomic_DNA"/>
</dbReference>
<accession>A0A6J7H8X1</accession>
<dbReference type="EMBL" id="CAFBQL010000001">
    <property type="protein sequence ID" value="CAB5051954.1"/>
    <property type="molecule type" value="Genomic_DNA"/>
</dbReference>
<dbReference type="EMBL" id="CAFBMV010000002">
    <property type="protein sequence ID" value="CAB4916054.1"/>
    <property type="molecule type" value="Genomic_DNA"/>
</dbReference>
<feature type="domain" description="Peptidase S26" evidence="6">
    <location>
        <begin position="10"/>
        <end position="202"/>
    </location>
</feature>
<dbReference type="EC" id="3.4.21.89" evidence="3"/>
<dbReference type="Pfam" id="PF10502">
    <property type="entry name" value="Peptidase_S26"/>
    <property type="match status" value="1"/>
</dbReference>
<dbReference type="AlphaFoldDB" id="A0A6J7H8X1"/>
<proteinExistence type="inferred from homology"/>
<name>A0A6J7H8X1_9ZZZZ</name>
<protein>
    <recommendedName>
        <fullName evidence="3">signal peptidase I</fullName>
        <ecNumber evidence="3">3.4.21.89</ecNumber>
    </recommendedName>
</protein>
<feature type="transmembrane region" description="Helical" evidence="5">
    <location>
        <begin position="12"/>
        <end position="34"/>
    </location>
</feature>
<comment type="similarity">
    <text evidence="2">Belongs to the peptidase S26 family.</text>
</comment>
<dbReference type="GO" id="GO:0004252">
    <property type="term" value="F:serine-type endopeptidase activity"/>
    <property type="evidence" value="ECO:0007669"/>
    <property type="project" value="InterPro"/>
</dbReference>
<dbReference type="EMBL" id="CAEZWT010000033">
    <property type="protein sequence ID" value="CAB4669928.1"/>
    <property type="molecule type" value="Genomic_DNA"/>
</dbReference>
<keyword evidence="5" id="KW-0812">Transmembrane</keyword>
<reference evidence="10" key="1">
    <citation type="submission" date="2020-05" db="EMBL/GenBank/DDBJ databases">
        <authorList>
            <person name="Chiriac C."/>
            <person name="Salcher M."/>
            <person name="Ghai R."/>
            <person name="Kavagutti S V."/>
        </authorList>
    </citation>
    <scope>NUCLEOTIDE SEQUENCE</scope>
</reference>
<organism evidence="10">
    <name type="scientific">freshwater metagenome</name>
    <dbReference type="NCBI Taxonomy" id="449393"/>
    <lineage>
        <taxon>unclassified sequences</taxon>
        <taxon>metagenomes</taxon>
        <taxon>ecological metagenomes</taxon>
    </lineage>
</organism>
<evidence type="ECO:0000256" key="1">
    <source>
        <dbReference type="ARBA" id="ARBA00000677"/>
    </source>
</evidence>
<dbReference type="InterPro" id="IPR019758">
    <property type="entry name" value="Pept_S26A_signal_pept_1_CS"/>
</dbReference>
<evidence type="ECO:0000313" key="8">
    <source>
        <dbReference type="EMBL" id="CAB4743350.1"/>
    </source>
</evidence>
<dbReference type="InterPro" id="IPR036286">
    <property type="entry name" value="LexA/Signal_pep-like_sf"/>
</dbReference>
<evidence type="ECO:0000313" key="7">
    <source>
        <dbReference type="EMBL" id="CAB4669928.1"/>
    </source>
</evidence>
<evidence type="ECO:0000256" key="5">
    <source>
        <dbReference type="SAM" id="Phobius"/>
    </source>
</evidence>
<comment type="catalytic activity">
    <reaction evidence="1">
        <text>Cleavage of hydrophobic, N-terminal signal or leader sequences from secreted and periplasmic proteins.</text>
        <dbReference type="EC" id="3.4.21.89"/>
    </reaction>
</comment>
<dbReference type="GO" id="GO:0009003">
    <property type="term" value="F:signal peptidase activity"/>
    <property type="evidence" value="ECO:0007669"/>
    <property type="project" value="UniProtKB-EC"/>
</dbReference>
<evidence type="ECO:0000259" key="6">
    <source>
        <dbReference type="Pfam" id="PF10502"/>
    </source>
</evidence>
<dbReference type="NCBIfam" id="TIGR02227">
    <property type="entry name" value="sigpep_I_bact"/>
    <property type="match status" value="1"/>
</dbReference>
<evidence type="ECO:0000256" key="3">
    <source>
        <dbReference type="ARBA" id="ARBA00013208"/>
    </source>
</evidence>
<dbReference type="PROSITE" id="PS00761">
    <property type="entry name" value="SPASE_I_3"/>
    <property type="match status" value="1"/>
</dbReference>